<accession>A0AAW8Q6D8</accession>
<organism evidence="2 3">
    <name type="scientific">Vibrio parahaemolyticus</name>
    <dbReference type="NCBI Taxonomy" id="670"/>
    <lineage>
        <taxon>Bacteria</taxon>
        <taxon>Pseudomonadati</taxon>
        <taxon>Pseudomonadota</taxon>
        <taxon>Gammaproteobacteria</taxon>
        <taxon>Vibrionales</taxon>
        <taxon>Vibrionaceae</taxon>
        <taxon>Vibrio</taxon>
    </lineage>
</organism>
<dbReference type="AlphaFoldDB" id="A0AAW8Q6D8"/>
<comment type="caution">
    <text evidence="2">The sequence shown here is derived from an EMBL/GenBank/DDBJ whole genome shotgun (WGS) entry which is preliminary data.</text>
</comment>
<gene>
    <name evidence="2" type="ORF">QX249_24670</name>
</gene>
<dbReference type="Proteomes" id="UP001253193">
    <property type="component" value="Unassembled WGS sequence"/>
</dbReference>
<feature type="transmembrane region" description="Helical" evidence="1">
    <location>
        <begin position="21"/>
        <end position="39"/>
    </location>
</feature>
<dbReference type="EMBL" id="JAUHGG010000012">
    <property type="protein sequence ID" value="MDS1823839.1"/>
    <property type="molecule type" value="Genomic_DNA"/>
</dbReference>
<keyword evidence="1" id="KW-0812">Transmembrane</keyword>
<evidence type="ECO:0000256" key="1">
    <source>
        <dbReference type="SAM" id="Phobius"/>
    </source>
</evidence>
<dbReference type="RefSeq" id="WP_311020918.1">
    <property type="nucleotide sequence ID" value="NZ_JAUHGG010000012.1"/>
</dbReference>
<name>A0AAW8Q6D8_VIBPH</name>
<evidence type="ECO:0000313" key="2">
    <source>
        <dbReference type="EMBL" id="MDS1823839.1"/>
    </source>
</evidence>
<feature type="transmembrane region" description="Helical" evidence="1">
    <location>
        <begin position="191"/>
        <end position="210"/>
    </location>
</feature>
<sequence length="215" mass="24931">MINAIIKTIKETFFLFASKKGLMFVLPITLMQVVLAITVSHEVNRSLVMHSYEWESSFSSFGDSCVKAKIELSKIKGKNPDTSTCSAALEAQTTTYLSQEKSNLRTSRDHFKKSFLSYLYLNKNEIKKMERANREFSYISMKNRFDATKKAGLFFNEEREVSSLKTVEFFKKNILMGDESVDQIYDEWVKILTPTLLYFWIIAFMIASLIRRKSV</sequence>
<keyword evidence="1" id="KW-0472">Membrane</keyword>
<protein>
    <submittedName>
        <fullName evidence="2">Uncharacterized protein</fullName>
    </submittedName>
</protein>
<reference evidence="2" key="1">
    <citation type="submission" date="2023-06" db="EMBL/GenBank/DDBJ databases">
        <title>Genomic Diversity of Vibrio spp. and Metagenomic Analysis of Pathogens in Florida Gulf Coastal Waters Following Hurricane Ian.</title>
        <authorList>
            <person name="Brumfield K.D."/>
        </authorList>
    </citation>
    <scope>NUCLEOTIDE SEQUENCE</scope>
    <source>
        <strain evidence="2">WBS2B-138</strain>
    </source>
</reference>
<keyword evidence="1" id="KW-1133">Transmembrane helix</keyword>
<evidence type="ECO:0000313" key="3">
    <source>
        <dbReference type="Proteomes" id="UP001253193"/>
    </source>
</evidence>
<proteinExistence type="predicted"/>